<organism evidence="11 12">
    <name type="scientific">Orchesella dallaii</name>
    <dbReference type="NCBI Taxonomy" id="48710"/>
    <lineage>
        <taxon>Eukaryota</taxon>
        <taxon>Metazoa</taxon>
        <taxon>Ecdysozoa</taxon>
        <taxon>Arthropoda</taxon>
        <taxon>Hexapoda</taxon>
        <taxon>Collembola</taxon>
        <taxon>Entomobryomorpha</taxon>
        <taxon>Entomobryoidea</taxon>
        <taxon>Orchesellidae</taxon>
        <taxon>Orchesellinae</taxon>
        <taxon>Orchesella</taxon>
    </lineage>
</organism>
<dbReference type="PROSITE" id="PS50262">
    <property type="entry name" value="G_PROTEIN_RECEP_F1_2"/>
    <property type="match status" value="1"/>
</dbReference>
<dbReference type="Gene3D" id="1.20.1070.10">
    <property type="entry name" value="Rhodopsin 7-helix transmembrane proteins"/>
    <property type="match status" value="1"/>
</dbReference>
<dbReference type="PROSITE" id="PS00237">
    <property type="entry name" value="G_PROTEIN_RECEP_F1_1"/>
    <property type="match status" value="1"/>
</dbReference>
<evidence type="ECO:0000256" key="2">
    <source>
        <dbReference type="ARBA" id="ARBA00010663"/>
    </source>
</evidence>
<feature type="transmembrane region" description="Helical" evidence="9">
    <location>
        <begin position="342"/>
        <end position="361"/>
    </location>
</feature>
<comment type="similarity">
    <text evidence="2 8">Belongs to the G-protein coupled receptor 1 family.</text>
</comment>
<dbReference type="PANTHER" id="PTHR24241">
    <property type="entry name" value="NEUROPEPTIDE RECEPTOR-RELATED G-PROTEIN COUPLED RECEPTOR"/>
    <property type="match status" value="1"/>
</dbReference>
<sequence>MNSTVEALVAAIAPTPYPNQSLRNILFDTTRNLNGLEIQISDNGNDSSALYNSTDLPDKYTKLSELSRNCVIVYCVIFLVAATANLTVFLSVCHQLDKLKWRITILILHLAIADLIVTFFVIPMEIFWRLTIGWIGGNALCKICQFGRAFGLYLSSNILICISMDRFFAIIFPLRMANAAKRVKSMIIAAWVMAALSSLPQSFVFQVKAHPVYTTFHQCVSIGFFQSDLQEIMYNVFSVTAMFFFPLIVIIFTYGMILWKITTKSHEHKQKKNQNFHGGTGNGNCHLGSSDAAALLVRAKKRTLRLTLVIVMAFILCGSPYAFITLWYMFDKEGAKQLDPALQDALFMMVVANSCVNPIIYGRYTKKTLGKFICPCSLVGLRGRAPPVLVSQQEDELDHKRTSDIIAVTSVI</sequence>
<keyword evidence="12" id="KW-1185">Reference proteome</keyword>
<keyword evidence="5 9" id="KW-1133">Transmembrane helix</keyword>
<keyword evidence="3" id="KW-1003">Cell membrane</keyword>
<feature type="transmembrane region" description="Helical" evidence="9">
    <location>
        <begin position="150"/>
        <end position="174"/>
    </location>
</feature>
<evidence type="ECO:0000256" key="4">
    <source>
        <dbReference type="ARBA" id="ARBA00022692"/>
    </source>
</evidence>
<feature type="transmembrane region" description="Helical" evidence="9">
    <location>
        <begin position="71"/>
        <end position="93"/>
    </location>
</feature>
<feature type="transmembrane region" description="Helical" evidence="9">
    <location>
        <begin position="105"/>
        <end position="130"/>
    </location>
</feature>
<evidence type="ECO:0000259" key="10">
    <source>
        <dbReference type="PROSITE" id="PS50262"/>
    </source>
</evidence>
<comment type="subcellular location">
    <subcellularLocation>
        <location evidence="1">Cell membrane</location>
        <topology evidence="1">Multi-pass membrane protein</topology>
    </subcellularLocation>
</comment>
<feature type="transmembrane region" description="Helical" evidence="9">
    <location>
        <begin position="306"/>
        <end position="330"/>
    </location>
</feature>
<feature type="transmembrane region" description="Helical" evidence="9">
    <location>
        <begin position="232"/>
        <end position="259"/>
    </location>
</feature>
<protein>
    <recommendedName>
        <fullName evidence="10">G-protein coupled receptors family 1 profile domain-containing protein</fullName>
    </recommendedName>
</protein>
<gene>
    <name evidence="11" type="ORF">ODALV1_LOCUS10561</name>
</gene>
<evidence type="ECO:0000256" key="8">
    <source>
        <dbReference type="RuleBase" id="RU000688"/>
    </source>
</evidence>
<dbReference type="EMBL" id="CAXLJM020000032">
    <property type="protein sequence ID" value="CAL8100493.1"/>
    <property type="molecule type" value="Genomic_DNA"/>
</dbReference>
<evidence type="ECO:0000256" key="7">
    <source>
        <dbReference type="ARBA" id="ARBA00023170"/>
    </source>
</evidence>
<dbReference type="Proteomes" id="UP001642540">
    <property type="component" value="Unassembled WGS sequence"/>
</dbReference>
<name>A0ABP1QEV4_9HEXA</name>
<reference evidence="11 12" key="1">
    <citation type="submission" date="2024-08" db="EMBL/GenBank/DDBJ databases">
        <authorList>
            <person name="Cucini C."/>
            <person name="Frati F."/>
        </authorList>
    </citation>
    <scope>NUCLEOTIDE SEQUENCE [LARGE SCALE GENOMIC DNA]</scope>
</reference>
<dbReference type="InterPro" id="IPR017452">
    <property type="entry name" value="GPCR_Rhodpsn_7TM"/>
</dbReference>
<evidence type="ECO:0000256" key="9">
    <source>
        <dbReference type="SAM" id="Phobius"/>
    </source>
</evidence>
<proteinExistence type="inferred from homology"/>
<dbReference type="Pfam" id="PF00001">
    <property type="entry name" value="7tm_1"/>
    <property type="match status" value="1"/>
</dbReference>
<evidence type="ECO:0000256" key="5">
    <source>
        <dbReference type="ARBA" id="ARBA00022989"/>
    </source>
</evidence>
<feature type="domain" description="G-protein coupled receptors family 1 profile" evidence="10">
    <location>
        <begin position="84"/>
        <end position="361"/>
    </location>
</feature>
<comment type="caution">
    <text evidence="11">The sequence shown here is derived from an EMBL/GenBank/DDBJ whole genome shotgun (WGS) entry which is preliminary data.</text>
</comment>
<keyword evidence="6 9" id="KW-0472">Membrane</keyword>
<keyword evidence="8" id="KW-0807">Transducer</keyword>
<keyword evidence="7 8" id="KW-0675">Receptor</keyword>
<evidence type="ECO:0000313" key="11">
    <source>
        <dbReference type="EMBL" id="CAL8100493.1"/>
    </source>
</evidence>
<keyword evidence="4 8" id="KW-0812">Transmembrane</keyword>
<evidence type="ECO:0000256" key="1">
    <source>
        <dbReference type="ARBA" id="ARBA00004651"/>
    </source>
</evidence>
<feature type="transmembrane region" description="Helical" evidence="9">
    <location>
        <begin position="186"/>
        <end position="205"/>
    </location>
</feature>
<dbReference type="SUPFAM" id="SSF81321">
    <property type="entry name" value="Family A G protein-coupled receptor-like"/>
    <property type="match status" value="1"/>
</dbReference>
<evidence type="ECO:0000256" key="6">
    <source>
        <dbReference type="ARBA" id="ARBA00023136"/>
    </source>
</evidence>
<evidence type="ECO:0000313" key="12">
    <source>
        <dbReference type="Proteomes" id="UP001642540"/>
    </source>
</evidence>
<dbReference type="PANTHER" id="PTHR24241:SF190">
    <property type="entry name" value="CARDIOACCELERATORY PEPTIDE RECEPTOR-LIKE PROTEIN"/>
    <property type="match status" value="1"/>
</dbReference>
<dbReference type="PRINTS" id="PR00237">
    <property type="entry name" value="GPCRRHODOPSN"/>
</dbReference>
<accession>A0ABP1QEV4</accession>
<dbReference type="InterPro" id="IPR000276">
    <property type="entry name" value="GPCR_Rhodpsn"/>
</dbReference>
<evidence type="ECO:0000256" key="3">
    <source>
        <dbReference type="ARBA" id="ARBA00022475"/>
    </source>
</evidence>
<keyword evidence="8" id="KW-0297">G-protein coupled receptor</keyword>